<keyword evidence="2" id="KW-1185">Reference proteome</keyword>
<evidence type="ECO:0000313" key="2">
    <source>
        <dbReference type="Proteomes" id="UP000289886"/>
    </source>
</evidence>
<dbReference type="AlphaFoldDB" id="A0A444U0F5"/>
<reference evidence="1 2" key="1">
    <citation type="submission" date="2019-01" db="EMBL/GenBank/DDBJ databases">
        <title>Draft Genome and Complete Hox-Cluster Characterization of the Sterlet Sturgeon (Acipenser ruthenus).</title>
        <authorList>
            <person name="Wei Q."/>
        </authorList>
    </citation>
    <scope>NUCLEOTIDE SEQUENCE [LARGE SCALE GENOMIC DNA]</scope>
    <source>
        <strain evidence="1">WHYD16114868_AA</strain>
        <tissue evidence="1">Blood</tissue>
    </source>
</reference>
<gene>
    <name evidence="1" type="ORF">EOD39_9604</name>
</gene>
<dbReference type="EMBL" id="SCEB01215614">
    <property type="protein sequence ID" value="RXM28609.1"/>
    <property type="molecule type" value="Genomic_DNA"/>
</dbReference>
<comment type="caution">
    <text evidence="1">The sequence shown here is derived from an EMBL/GenBank/DDBJ whole genome shotgun (WGS) entry which is preliminary data.</text>
</comment>
<protein>
    <submittedName>
        <fullName evidence="1">Uncharacterized protein</fullName>
    </submittedName>
</protein>
<name>A0A444U0F5_ACIRT</name>
<sequence>MIILGVFVFCIVRYKLKQGADQHGDVIAVREINGTEVGSVDVGCGEDSSDPDIEYTEVMHVEPDASRAPVMKGTDTVYSELRKSESGM</sequence>
<organism evidence="1 2">
    <name type="scientific">Acipenser ruthenus</name>
    <name type="common">Sterlet sturgeon</name>
    <dbReference type="NCBI Taxonomy" id="7906"/>
    <lineage>
        <taxon>Eukaryota</taxon>
        <taxon>Metazoa</taxon>
        <taxon>Chordata</taxon>
        <taxon>Craniata</taxon>
        <taxon>Vertebrata</taxon>
        <taxon>Euteleostomi</taxon>
        <taxon>Actinopterygii</taxon>
        <taxon>Chondrostei</taxon>
        <taxon>Acipenseriformes</taxon>
        <taxon>Acipenseridae</taxon>
        <taxon>Acipenser</taxon>
    </lineage>
</organism>
<evidence type="ECO:0000313" key="1">
    <source>
        <dbReference type="EMBL" id="RXM28609.1"/>
    </source>
</evidence>
<dbReference type="Proteomes" id="UP000289886">
    <property type="component" value="Unassembled WGS sequence"/>
</dbReference>
<proteinExistence type="predicted"/>
<accession>A0A444U0F5</accession>